<evidence type="ECO:0000313" key="2">
    <source>
        <dbReference type="EMBL" id="PFJ30275.1"/>
    </source>
</evidence>
<evidence type="ECO:0000313" key="3">
    <source>
        <dbReference type="Proteomes" id="UP000224003"/>
    </source>
</evidence>
<protein>
    <submittedName>
        <fullName evidence="2">Uncharacterized protein</fullName>
    </submittedName>
</protein>
<gene>
    <name evidence="2" type="ORF">COJ15_31200</name>
</gene>
<dbReference type="RefSeq" id="WP_098517582.1">
    <property type="nucleotide sequence ID" value="NZ_NUVX01000075.1"/>
</dbReference>
<organism evidence="2 3">
    <name type="scientific">Bacillus thuringiensis</name>
    <dbReference type="NCBI Taxonomy" id="1428"/>
    <lineage>
        <taxon>Bacteria</taxon>
        <taxon>Bacillati</taxon>
        <taxon>Bacillota</taxon>
        <taxon>Bacilli</taxon>
        <taxon>Bacillales</taxon>
        <taxon>Bacillaceae</taxon>
        <taxon>Bacillus</taxon>
        <taxon>Bacillus cereus group</taxon>
    </lineage>
</organism>
<feature type="compositionally biased region" description="Basic and acidic residues" evidence="1">
    <location>
        <begin position="216"/>
        <end position="231"/>
    </location>
</feature>
<dbReference type="EMBL" id="NUVX01000075">
    <property type="protein sequence ID" value="PFJ30275.1"/>
    <property type="molecule type" value="Genomic_DNA"/>
</dbReference>
<evidence type="ECO:0000256" key="1">
    <source>
        <dbReference type="SAM" id="MobiDB-lite"/>
    </source>
</evidence>
<feature type="region of interest" description="Disordered" evidence="1">
    <location>
        <begin position="211"/>
        <end position="231"/>
    </location>
</feature>
<proteinExistence type="predicted"/>
<sequence length="231" mass="26633">MKKNKEEEIFAQAIEEYPIDISTAKRFFKLAKDRTGNVKTSDDGTPKLEGKQLGFRMQSKDAYSPTLLSWIEAQENFSDSMRYLMEQEILLNGVRNLAKYIPQVRDLEGAIREQQESQLEETINPSSVVYVPTESPVTVPTQQPVRFENERPIVNVLEDTKKEETFAVPVEKVTVEEKVEPKTVEPEVKKEEVKKEEVKIEPVAQPQAVDVAVPAQKKEEQQEKEKFYDDW</sequence>
<dbReference type="AlphaFoldDB" id="A0A9X6WIP1"/>
<dbReference type="Proteomes" id="UP000224003">
    <property type="component" value="Unassembled WGS sequence"/>
</dbReference>
<name>A0A9X6WIP1_BACTU</name>
<comment type="caution">
    <text evidence="2">The sequence shown here is derived from an EMBL/GenBank/DDBJ whole genome shotgun (WGS) entry which is preliminary data.</text>
</comment>
<reference evidence="2 3" key="1">
    <citation type="submission" date="2017-09" db="EMBL/GenBank/DDBJ databases">
        <title>Large-scale bioinformatics analysis of Bacillus genomes uncovers conserved roles of natural products in bacterial physiology.</title>
        <authorList>
            <consortium name="Agbiome Team Llc"/>
            <person name="Bleich R.M."/>
            <person name="Grubbs K.J."/>
            <person name="Santa Maria K.C."/>
            <person name="Allen S.E."/>
            <person name="Farag S."/>
            <person name="Shank E.A."/>
            <person name="Bowers A."/>
        </authorList>
    </citation>
    <scope>NUCLEOTIDE SEQUENCE [LARGE SCALE GENOMIC DNA]</scope>
    <source>
        <strain evidence="2 3">AFS085496</strain>
    </source>
</reference>
<accession>A0A9X6WIP1</accession>